<dbReference type="OrthoDB" id="1725641at2759"/>
<dbReference type="InterPro" id="IPR000719">
    <property type="entry name" value="Prot_kinase_dom"/>
</dbReference>
<dbReference type="RefSeq" id="XP_068353688.1">
    <property type="nucleotide sequence ID" value="XM_068493956.1"/>
</dbReference>
<dbReference type="AlphaFoldDB" id="A0A1J4JQ61"/>
<dbReference type="GO" id="GO:0004672">
    <property type="term" value="F:protein kinase activity"/>
    <property type="evidence" value="ECO:0007669"/>
    <property type="project" value="InterPro"/>
</dbReference>
<dbReference type="GO" id="GO:0005634">
    <property type="term" value="C:nucleus"/>
    <property type="evidence" value="ECO:0007669"/>
    <property type="project" value="TreeGrafter"/>
</dbReference>
<dbReference type="PANTHER" id="PTHR24345">
    <property type="entry name" value="SERINE/THREONINE-PROTEIN KINASE PLK"/>
    <property type="match status" value="1"/>
</dbReference>
<evidence type="ECO:0000256" key="1">
    <source>
        <dbReference type="SAM" id="MobiDB-lite"/>
    </source>
</evidence>
<comment type="caution">
    <text evidence="3">The sequence shown here is derived from an EMBL/GenBank/DDBJ whole genome shotgun (WGS) entry which is preliminary data.</text>
</comment>
<name>A0A1J4JQ61_9EUKA</name>
<protein>
    <recommendedName>
        <fullName evidence="2">Protein kinase domain-containing protein</fullName>
    </recommendedName>
</protein>
<dbReference type="GeneID" id="94828660"/>
<proteinExistence type="predicted"/>
<organism evidence="3 4">
    <name type="scientific">Tritrichomonas foetus</name>
    <dbReference type="NCBI Taxonomy" id="1144522"/>
    <lineage>
        <taxon>Eukaryota</taxon>
        <taxon>Metamonada</taxon>
        <taxon>Parabasalia</taxon>
        <taxon>Tritrichomonadida</taxon>
        <taxon>Tritrichomonadidae</taxon>
        <taxon>Tritrichomonas</taxon>
    </lineage>
</organism>
<evidence type="ECO:0000313" key="3">
    <source>
        <dbReference type="EMBL" id="OHT00552.1"/>
    </source>
</evidence>
<feature type="domain" description="Protein kinase" evidence="2">
    <location>
        <begin position="1"/>
        <end position="73"/>
    </location>
</feature>
<gene>
    <name evidence="3" type="ORF">TRFO_07869</name>
</gene>
<dbReference type="PROSITE" id="PS50011">
    <property type="entry name" value="PROTEIN_KINASE_DOM"/>
    <property type="match status" value="1"/>
</dbReference>
<dbReference type="SUPFAM" id="SSF56112">
    <property type="entry name" value="Protein kinase-like (PK-like)"/>
    <property type="match status" value="1"/>
</dbReference>
<dbReference type="GO" id="GO:0005524">
    <property type="term" value="F:ATP binding"/>
    <property type="evidence" value="ECO:0007669"/>
    <property type="project" value="InterPro"/>
</dbReference>
<dbReference type="Proteomes" id="UP000179807">
    <property type="component" value="Unassembled WGS sequence"/>
</dbReference>
<feature type="region of interest" description="Disordered" evidence="1">
    <location>
        <begin position="151"/>
        <end position="198"/>
    </location>
</feature>
<dbReference type="VEuPathDB" id="TrichDB:TRFO_07869"/>
<sequence>MIKEEFISLLTNIQGKLPFDEPSVRQLLQKVKSGGYTMPSDVPDLIADLIRKILVVDPQKRITLKGIKAHPAFRSYLPPEYPLPVPLPLPSLRDPIDPSTIEPFILSILKAIGYASEDDVKKELLEDHQTMAKVFYHMSVTRMSIEGYEWSDDDESENEDSNHNNEDSENQDDDGSIGNDPFMMPPREIPTMSIQTSDPFKRRRINNEVSSMDSSIRSLAQPVGWGETDVPESVYEDEQIFTSIQAPLSTLIVTLIKMIGKHEMEWKYPDDMTLICRRMDKTLYILFKIYYETKDTLDLQVLLNRGSSHEFNIFIQYVMTAIESMMNEIEEVKC</sequence>
<accession>A0A1J4JQ61</accession>
<evidence type="ECO:0000259" key="2">
    <source>
        <dbReference type="PROSITE" id="PS50011"/>
    </source>
</evidence>
<dbReference type="InterPro" id="IPR011009">
    <property type="entry name" value="Kinase-like_dom_sf"/>
</dbReference>
<dbReference type="Gene3D" id="1.10.510.10">
    <property type="entry name" value="Transferase(Phosphotransferase) domain 1"/>
    <property type="match status" value="1"/>
</dbReference>
<evidence type="ECO:0000313" key="4">
    <source>
        <dbReference type="Proteomes" id="UP000179807"/>
    </source>
</evidence>
<reference evidence="3" key="1">
    <citation type="submission" date="2016-10" db="EMBL/GenBank/DDBJ databases">
        <authorList>
            <person name="Benchimol M."/>
            <person name="Almeida L.G."/>
            <person name="Vasconcelos A.T."/>
            <person name="Perreira-Neves A."/>
            <person name="Rosa I.A."/>
            <person name="Tasca T."/>
            <person name="Bogo M.R."/>
            <person name="de Souza W."/>
        </authorList>
    </citation>
    <scope>NUCLEOTIDE SEQUENCE [LARGE SCALE GENOMIC DNA]</scope>
    <source>
        <strain evidence="3">K</strain>
    </source>
</reference>
<dbReference type="EMBL" id="MLAK01000949">
    <property type="protein sequence ID" value="OHT00552.1"/>
    <property type="molecule type" value="Genomic_DNA"/>
</dbReference>
<keyword evidence="4" id="KW-1185">Reference proteome</keyword>